<sequence>MKKVAIIGGDNKQGYLKKCKEKNLELLFHDGRIKRKGSKEFYEKLIKEVNCVILILNAVSHKTMYEVREVAKKFDIPIIYHKTKGVNSTIRKIHDKVAFN</sequence>
<dbReference type="EMBL" id="NUWN01000035">
    <property type="protein sequence ID" value="PFK43189.1"/>
    <property type="molecule type" value="Genomic_DNA"/>
</dbReference>
<evidence type="ECO:0000256" key="1">
    <source>
        <dbReference type="ARBA" id="ARBA00007189"/>
    </source>
</evidence>
<dbReference type="Gene3D" id="3.40.50.2300">
    <property type="match status" value="1"/>
</dbReference>
<evidence type="ECO:0000313" key="2">
    <source>
        <dbReference type="EMBL" id="PFK43189.1"/>
    </source>
</evidence>
<comment type="similarity">
    <text evidence="1">Belongs to the UPF0751 family.</text>
</comment>
<dbReference type="AlphaFoldDB" id="A0A2B0MQL9"/>
<accession>A0A2B0MQL9</accession>
<dbReference type="RefSeq" id="WP_061157349.1">
    <property type="nucleotide sequence ID" value="NZ_NUWN01000035.1"/>
</dbReference>
<protein>
    <submittedName>
        <fullName evidence="2">DUF2325 domain-containing protein</fullName>
    </submittedName>
</protein>
<reference evidence="2 3" key="1">
    <citation type="submission" date="2017-09" db="EMBL/GenBank/DDBJ databases">
        <title>Large-scale bioinformatics analysis of Bacillus genomes uncovers conserved roles of natural products in bacterial physiology.</title>
        <authorList>
            <consortium name="Agbiome Team Llc"/>
            <person name="Bleich R.M."/>
            <person name="Grubbs K.J."/>
            <person name="Santa Maria K.C."/>
            <person name="Allen S.E."/>
            <person name="Farag S."/>
            <person name="Shank E.A."/>
            <person name="Bowers A."/>
        </authorList>
    </citation>
    <scope>NUCLEOTIDE SEQUENCE [LARGE SCALE GENOMIC DNA]</scope>
    <source>
        <strain evidence="2 3">AFS083043</strain>
    </source>
</reference>
<proteinExistence type="inferred from homology"/>
<dbReference type="InterPro" id="IPR016772">
    <property type="entry name" value="UCP020408"/>
</dbReference>
<dbReference type="Pfam" id="PF10087">
    <property type="entry name" value="DUF2325"/>
    <property type="match status" value="1"/>
</dbReference>
<organism evidence="2 3">
    <name type="scientific">Bacillus cereus</name>
    <dbReference type="NCBI Taxonomy" id="1396"/>
    <lineage>
        <taxon>Bacteria</taxon>
        <taxon>Bacillati</taxon>
        <taxon>Bacillota</taxon>
        <taxon>Bacilli</taxon>
        <taxon>Bacillales</taxon>
        <taxon>Bacillaceae</taxon>
        <taxon>Bacillus</taxon>
        <taxon>Bacillus cereus group</taxon>
    </lineage>
</organism>
<name>A0A2B0MQL9_BACCE</name>
<gene>
    <name evidence="2" type="ORF">COI93_10195</name>
</gene>
<comment type="caution">
    <text evidence="2">The sequence shown here is derived from an EMBL/GenBank/DDBJ whole genome shotgun (WGS) entry which is preliminary data.</text>
</comment>
<dbReference type="Proteomes" id="UP000242656">
    <property type="component" value="Unassembled WGS sequence"/>
</dbReference>
<evidence type="ECO:0000313" key="3">
    <source>
        <dbReference type="Proteomes" id="UP000242656"/>
    </source>
</evidence>